<comment type="similarity">
    <text evidence="3">In the C-terminal section; belongs to the pectinesterase family.</text>
</comment>
<evidence type="ECO:0000256" key="7">
    <source>
        <dbReference type="RuleBase" id="RU000589"/>
    </source>
</evidence>
<dbReference type="PANTHER" id="PTHR31707">
    <property type="entry name" value="PECTINESTERASE"/>
    <property type="match status" value="1"/>
</dbReference>
<feature type="domain" description="Pectinesterase inhibitor" evidence="8">
    <location>
        <begin position="27"/>
        <end position="179"/>
    </location>
</feature>
<gene>
    <name evidence="9" type="ordered locus">AXX17_At4g02900</name>
</gene>
<dbReference type="AlphaFoldDB" id="A0A178V5J8"/>
<proteinExistence type="inferred from homology"/>
<evidence type="ECO:0000256" key="5">
    <source>
        <dbReference type="ARBA" id="ARBA00023085"/>
    </source>
</evidence>
<organism evidence="9 10">
    <name type="scientific">Arabidopsis thaliana</name>
    <name type="common">Mouse-ear cress</name>
    <dbReference type="NCBI Taxonomy" id="3702"/>
    <lineage>
        <taxon>Eukaryota</taxon>
        <taxon>Viridiplantae</taxon>
        <taxon>Streptophyta</taxon>
        <taxon>Embryophyta</taxon>
        <taxon>Tracheophyta</taxon>
        <taxon>Spermatophyta</taxon>
        <taxon>Magnoliopsida</taxon>
        <taxon>eudicotyledons</taxon>
        <taxon>Gunneridae</taxon>
        <taxon>Pentapetalae</taxon>
        <taxon>rosids</taxon>
        <taxon>malvids</taxon>
        <taxon>Brassicales</taxon>
        <taxon>Brassicaceae</taxon>
        <taxon>Camelineae</taxon>
        <taxon>Arabidopsis</taxon>
    </lineage>
</organism>
<dbReference type="InterPro" id="IPR033131">
    <property type="entry name" value="Pectinesterase_Asp_AS"/>
</dbReference>
<dbReference type="NCBIfam" id="TIGR01614">
    <property type="entry name" value="PME_inhib"/>
    <property type="match status" value="1"/>
</dbReference>
<dbReference type="Proteomes" id="UP000078284">
    <property type="component" value="Chromosome 4"/>
</dbReference>
<dbReference type="GO" id="GO:0045490">
    <property type="term" value="P:pectin catabolic process"/>
    <property type="evidence" value="ECO:0007669"/>
    <property type="project" value="UniProtKB-UniRule"/>
</dbReference>
<dbReference type="FunFam" id="2.160.20.10:FF:000001">
    <property type="entry name" value="Pectinesterase"/>
    <property type="match status" value="1"/>
</dbReference>
<dbReference type="SMART" id="SM00856">
    <property type="entry name" value="PMEI"/>
    <property type="match status" value="1"/>
</dbReference>
<dbReference type="Pfam" id="PF01095">
    <property type="entry name" value="Pectinesterase"/>
    <property type="match status" value="1"/>
</dbReference>
<dbReference type="GO" id="GO:0042545">
    <property type="term" value="P:cell wall modification"/>
    <property type="evidence" value="ECO:0007669"/>
    <property type="project" value="UniProtKB-UniRule"/>
</dbReference>
<reference evidence="10" key="1">
    <citation type="journal article" date="2016" name="Proc. Natl. Acad. Sci. U.S.A.">
        <title>Chromosome-level assembly of Arabidopsis thaliana Ler reveals the extent of translocation and inversion polymorphisms.</title>
        <authorList>
            <person name="Zapata L."/>
            <person name="Ding J."/>
            <person name="Willing E.M."/>
            <person name="Hartwig B."/>
            <person name="Bezdan D."/>
            <person name="Jiao W.B."/>
            <person name="Patel V."/>
            <person name="Velikkakam James G."/>
            <person name="Koornneef M."/>
            <person name="Ossowski S."/>
            <person name="Schneeberger K."/>
        </authorList>
    </citation>
    <scope>NUCLEOTIDE SEQUENCE [LARGE SCALE GENOMIC DNA]</scope>
    <source>
        <strain evidence="10">cv. Landsberg erecta</strain>
    </source>
</reference>
<dbReference type="InterPro" id="IPR035513">
    <property type="entry name" value="Invertase/methylesterase_inhib"/>
</dbReference>
<comment type="pathway">
    <text evidence="1 7">Glycan metabolism; pectin degradation; 2-dehydro-3-deoxy-D-gluconate from pectin: step 1/5.</text>
</comment>
<keyword evidence="7" id="KW-0732">Signal</keyword>
<dbReference type="InterPro" id="IPR000070">
    <property type="entry name" value="Pectinesterase_cat"/>
</dbReference>
<dbReference type="EC" id="3.1.1.11" evidence="7"/>
<protein>
    <recommendedName>
        <fullName evidence="7">Pectinesterase</fullName>
        <ecNumber evidence="7">3.1.1.11</ecNumber>
    </recommendedName>
</protein>
<sequence length="532" mass="59953">MINNHPIREKPKHIIFNLLSLIFFLIFLSTVVSSQSPSYTTHKTQRLTETKTIPELIIADLNLTILKVNLASSNFSDLQTRLFPNLTHYERCAFEDCLGLLDDTISDLETAVSDLRSSSLEFNDISMLLTNVMTYQDTCLDGFSTSDNENNNDMTYELPENLKEIILDISNNLSNSLHMLQVISRKKPSPKSSEVDVEYPSWLSENDQRLLEAPVQETNYNLSVAIDGTGNFTTINDAVFAAPNMSETRFIIYIKGGEYFENVELPKKKTMIMFIGDGIGKTVIKANRSRIDGWSTFQTPTVGVKGKGYIAKDISFVNSAGPAKAQAVAFRSGSDHSAFYRCEFDGYQDTLYVHSAKQFYRECDIYGTIDFIFGNAAVVFQNSSLYARKPNPGHKIAFTAQSRNQSDQPTGISILNCRILAAPDLIPVKENFKAYLGRPWRKYSRTVIIKSFIDDLIHPAGWLEWKKDFALETLYYGEYMNEGPGANMAKRVTWPGFRRIENQTEATQFTVGPFIDGSTWLNSTGIPFSLGF</sequence>
<evidence type="ECO:0000256" key="4">
    <source>
        <dbReference type="ARBA" id="ARBA00022801"/>
    </source>
</evidence>
<dbReference type="SUPFAM" id="SSF51126">
    <property type="entry name" value="Pectin lyase-like"/>
    <property type="match status" value="1"/>
</dbReference>
<evidence type="ECO:0000256" key="1">
    <source>
        <dbReference type="ARBA" id="ARBA00005184"/>
    </source>
</evidence>
<evidence type="ECO:0000313" key="10">
    <source>
        <dbReference type="Proteomes" id="UP000078284"/>
    </source>
</evidence>
<dbReference type="InterPro" id="IPR011050">
    <property type="entry name" value="Pectin_lyase_fold/virulence"/>
</dbReference>
<evidence type="ECO:0000313" key="9">
    <source>
        <dbReference type="EMBL" id="OAP00938.1"/>
    </source>
</evidence>
<keyword evidence="5 7" id="KW-0063">Aspartyl esterase</keyword>
<dbReference type="ExpressionAtlas" id="A0A178V5J8">
    <property type="expression patterns" value="baseline and differential"/>
</dbReference>
<dbReference type="PROSITE" id="PS00503">
    <property type="entry name" value="PECTINESTERASE_2"/>
    <property type="match status" value="1"/>
</dbReference>
<name>A0A178V5J8_ARATH</name>
<evidence type="ECO:0000259" key="8">
    <source>
        <dbReference type="SMART" id="SM00856"/>
    </source>
</evidence>
<dbReference type="GO" id="GO:0004857">
    <property type="term" value="F:enzyme inhibitor activity"/>
    <property type="evidence" value="ECO:0007669"/>
    <property type="project" value="InterPro"/>
</dbReference>
<dbReference type="EMBL" id="LUHQ01000004">
    <property type="protein sequence ID" value="OAP00938.1"/>
    <property type="molecule type" value="Genomic_DNA"/>
</dbReference>
<feature type="signal peptide" evidence="7">
    <location>
        <begin position="1"/>
        <end position="34"/>
    </location>
</feature>
<dbReference type="InterPro" id="IPR006501">
    <property type="entry name" value="Pectinesterase_inhib_dom"/>
</dbReference>
<dbReference type="Pfam" id="PF04043">
    <property type="entry name" value="PMEI"/>
    <property type="match status" value="1"/>
</dbReference>
<evidence type="ECO:0000256" key="6">
    <source>
        <dbReference type="PROSITE-ProRule" id="PRU10040"/>
    </source>
</evidence>
<evidence type="ECO:0000256" key="2">
    <source>
        <dbReference type="ARBA" id="ARBA00006027"/>
    </source>
</evidence>
<comment type="similarity">
    <text evidence="2">In the N-terminal section; belongs to the PMEI family.</text>
</comment>
<dbReference type="GO" id="GO:0030599">
    <property type="term" value="F:pectinesterase activity"/>
    <property type="evidence" value="ECO:0007669"/>
    <property type="project" value="UniProtKB-UniRule"/>
</dbReference>
<comment type="catalytic activity">
    <reaction evidence="7">
        <text>[(1-&gt;4)-alpha-D-galacturonosyl methyl ester](n) + n H2O = [(1-&gt;4)-alpha-D-galacturonosyl](n) + n methanol + n H(+)</text>
        <dbReference type="Rhea" id="RHEA:22380"/>
        <dbReference type="Rhea" id="RHEA-COMP:14570"/>
        <dbReference type="Rhea" id="RHEA-COMP:14573"/>
        <dbReference type="ChEBI" id="CHEBI:15377"/>
        <dbReference type="ChEBI" id="CHEBI:15378"/>
        <dbReference type="ChEBI" id="CHEBI:17790"/>
        <dbReference type="ChEBI" id="CHEBI:140522"/>
        <dbReference type="ChEBI" id="CHEBI:140523"/>
        <dbReference type="EC" id="3.1.1.11"/>
    </reaction>
</comment>
<dbReference type="Gene3D" id="1.20.140.40">
    <property type="entry name" value="Invertase/pectin methylesterase inhibitor family protein"/>
    <property type="match status" value="1"/>
</dbReference>
<comment type="caution">
    <text evidence="9">The sequence shown here is derived from an EMBL/GenBank/DDBJ whole genome shotgun (WGS) entry which is preliminary data.</text>
</comment>
<dbReference type="SUPFAM" id="SSF101148">
    <property type="entry name" value="Plant invertase/pectin methylesterase inhibitor"/>
    <property type="match status" value="1"/>
</dbReference>
<evidence type="ECO:0000256" key="3">
    <source>
        <dbReference type="ARBA" id="ARBA00007786"/>
    </source>
</evidence>
<accession>A0A178V5J8</accession>
<feature type="active site" evidence="6">
    <location>
        <position position="370"/>
    </location>
</feature>
<feature type="chain" id="PRO_5007949907" description="Pectinesterase" evidence="7">
    <location>
        <begin position="35"/>
        <end position="532"/>
    </location>
</feature>
<dbReference type="Gene3D" id="2.160.20.10">
    <property type="entry name" value="Single-stranded right-handed beta-helix, Pectin lyase-like"/>
    <property type="match status" value="1"/>
</dbReference>
<dbReference type="UniPathway" id="UPA00545">
    <property type="reaction ID" value="UER00823"/>
</dbReference>
<dbReference type="InterPro" id="IPR012334">
    <property type="entry name" value="Pectin_lyas_fold"/>
</dbReference>
<dbReference type="CDD" id="cd15798">
    <property type="entry name" value="PMEI-like_3"/>
    <property type="match status" value="1"/>
</dbReference>
<keyword evidence="4 7" id="KW-0378">Hydrolase</keyword>